<evidence type="ECO:0000313" key="2">
    <source>
        <dbReference type="Proteomes" id="UP000320421"/>
    </source>
</evidence>
<dbReference type="RefSeq" id="WP_145181872.1">
    <property type="nucleotide sequence ID" value="NZ_CP036266.1"/>
</dbReference>
<evidence type="ECO:0008006" key="3">
    <source>
        <dbReference type="Google" id="ProtNLM"/>
    </source>
</evidence>
<dbReference type="AlphaFoldDB" id="A0A517PKI8"/>
<dbReference type="OrthoDB" id="5522207at2"/>
<proteinExistence type="predicted"/>
<dbReference type="Proteomes" id="UP000320421">
    <property type="component" value="Chromosome"/>
</dbReference>
<reference evidence="1 2" key="1">
    <citation type="submission" date="2019-02" db="EMBL/GenBank/DDBJ databases">
        <title>Deep-cultivation of Planctomycetes and their phenomic and genomic characterization uncovers novel biology.</title>
        <authorList>
            <person name="Wiegand S."/>
            <person name="Jogler M."/>
            <person name="Boedeker C."/>
            <person name="Pinto D."/>
            <person name="Vollmers J."/>
            <person name="Rivas-Marin E."/>
            <person name="Kohn T."/>
            <person name="Peeters S.H."/>
            <person name="Heuer A."/>
            <person name="Rast P."/>
            <person name="Oberbeckmann S."/>
            <person name="Bunk B."/>
            <person name="Jeske O."/>
            <person name="Meyerdierks A."/>
            <person name="Storesund J.E."/>
            <person name="Kallscheuer N."/>
            <person name="Luecker S."/>
            <person name="Lage O.M."/>
            <person name="Pohl T."/>
            <person name="Merkel B.J."/>
            <person name="Hornburger P."/>
            <person name="Mueller R.-W."/>
            <person name="Bruemmer F."/>
            <person name="Labrenz M."/>
            <person name="Spormann A.M."/>
            <person name="Op den Camp H."/>
            <person name="Overmann J."/>
            <person name="Amann R."/>
            <person name="Jetten M.S.M."/>
            <person name="Mascher T."/>
            <person name="Medema M.H."/>
            <person name="Devos D.P."/>
            <person name="Kaster A.-K."/>
            <person name="Ovreas L."/>
            <person name="Rohde M."/>
            <person name="Galperin M.Y."/>
            <person name="Jogler C."/>
        </authorList>
    </citation>
    <scope>NUCLEOTIDE SEQUENCE [LARGE SCALE GENOMIC DNA]</scope>
    <source>
        <strain evidence="1 2">HG66A1</strain>
    </source>
</reference>
<accession>A0A517PKI8</accession>
<dbReference type="EMBL" id="CP036266">
    <property type="protein sequence ID" value="QDT19883.1"/>
    <property type="molecule type" value="Genomic_DNA"/>
</dbReference>
<gene>
    <name evidence="1" type="ORF">HG66A1_16510</name>
</gene>
<organism evidence="1 2">
    <name type="scientific">Gimesia chilikensis</name>
    <dbReference type="NCBI Taxonomy" id="2605989"/>
    <lineage>
        <taxon>Bacteria</taxon>
        <taxon>Pseudomonadati</taxon>
        <taxon>Planctomycetota</taxon>
        <taxon>Planctomycetia</taxon>
        <taxon>Planctomycetales</taxon>
        <taxon>Planctomycetaceae</taxon>
        <taxon>Gimesia</taxon>
    </lineage>
</organism>
<name>A0A517PKI8_9PLAN</name>
<evidence type="ECO:0000313" key="1">
    <source>
        <dbReference type="EMBL" id="QDT19883.1"/>
    </source>
</evidence>
<protein>
    <recommendedName>
        <fullName evidence="3">Type I restriction endonuclease subunit M</fullName>
    </recommendedName>
</protein>
<sequence length="95" mass="11001">MIQKSKPLFQLGRTVATHGALDALQKNNQSPLEFFERHKHGDWSELCSEDRQTNEQALKDGDRIFSVYHLKDNTKIWVITEADRSATTILLPEEY</sequence>
<keyword evidence="2" id="KW-1185">Reference proteome</keyword>